<protein>
    <submittedName>
        <fullName evidence="6">Aminotransferase, class V superfamily</fullName>
    </submittedName>
</protein>
<evidence type="ECO:0000256" key="3">
    <source>
        <dbReference type="RuleBase" id="RU004075"/>
    </source>
</evidence>
<dbReference type="PROSITE" id="PS00595">
    <property type="entry name" value="AA_TRANSFER_CLASS_5"/>
    <property type="match status" value="1"/>
</dbReference>
<dbReference type="Gene3D" id="3.40.640.10">
    <property type="entry name" value="Type I PLP-dependent aspartate aminotransferase-like (Major domain)"/>
    <property type="match status" value="1"/>
</dbReference>
<name>B4VWE4_9CYAN</name>
<dbReference type="Pfam" id="PF00266">
    <property type="entry name" value="Aminotran_5"/>
    <property type="match status" value="1"/>
</dbReference>
<proteinExistence type="inferred from homology"/>
<dbReference type="Gene3D" id="3.90.1150.10">
    <property type="entry name" value="Aspartate Aminotransferase, domain 1"/>
    <property type="match status" value="1"/>
</dbReference>
<keyword evidence="6" id="KW-0808">Transferase</keyword>
<gene>
    <name evidence="6" type="ORF">MC7420_6700</name>
</gene>
<dbReference type="InterPro" id="IPR015421">
    <property type="entry name" value="PyrdxlP-dep_Trfase_major"/>
</dbReference>
<dbReference type="InterPro" id="IPR015422">
    <property type="entry name" value="PyrdxlP-dep_Trfase_small"/>
</dbReference>
<dbReference type="InterPro" id="IPR000192">
    <property type="entry name" value="Aminotrans_V_dom"/>
</dbReference>
<dbReference type="eggNOG" id="COG0520">
    <property type="taxonomic scope" value="Bacteria"/>
</dbReference>
<evidence type="ECO:0000256" key="4">
    <source>
        <dbReference type="RuleBase" id="RU004504"/>
    </source>
</evidence>
<dbReference type="EMBL" id="DS989856">
    <property type="protein sequence ID" value="EDX73652.1"/>
    <property type="molecule type" value="Genomic_DNA"/>
</dbReference>
<dbReference type="STRING" id="118168.MC7420_6700"/>
<comment type="similarity">
    <text evidence="3">Belongs to the class-V pyridoxal-phosphate-dependent aminotransferase family.</text>
</comment>
<dbReference type="InterPro" id="IPR015424">
    <property type="entry name" value="PyrdxlP-dep_Trfase"/>
</dbReference>
<evidence type="ECO:0000256" key="2">
    <source>
        <dbReference type="ARBA" id="ARBA00022898"/>
    </source>
</evidence>
<dbReference type="PANTHER" id="PTHR43586">
    <property type="entry name" value="CYSTEINE DESULFURASE"/>
    <property type="match status" value="1"/>
</dbReference>
<dbReference type="AlphaFoldDB" id="B4VWE4"/>
<dbReference type="GO" id="GO:0008483">
    <property type="term" value="F:transaminase activity"/>
    <property type="evidence" value="ECO:0007669"/>
    <property type="project" value="UniProtKB-KW"/>
</dbReference>
<dbReference type="InterPro" id="IPR020578">
    <property type="entry name" value="Aminotrans_V_PyrdxlP_BS"/>
</dbReference>
<comment type="cofactor">
    <cofactor evidence="1 4">
        <name>pyridoxal 5'-phosphate</name>
        <dbReference type="ChEBI" id="CHEBI:597326"/>
    </cofactor>
</comment>
<feature type="domain" description="Aminotransferase class V" evidence="5">
    <location>
        <begin position="43"/>
        <end position="405"/>
    </location>
</feature>
<organism evidence="6 7">
    <name type="scientific">Coleofasciculus chthonoplastes PCC 7420</name>
    <dbReference type="NCBI Taxonomy" id="118168"/>
    <lineage>
        <taxon>Bacteria</taxon>
        <taxon>Bacillati</taxon>
        <taxon>Cyanobacteriota</taxon>
        <taxon>Cyanophyceae</taxon>
        <taxon>Coleofasciculales</taxon>
        <taxon>Coleofasciculaceae</taxon>
        <taxon>Coleofasciculus</taxon>
    </lineage>
</organism>
<keyword evidence="7" id="KW-1185">Reference proteome</keyword>
<evidence type="ECO:0000313" key="7">
    <source>
        <dbReference type="Proteomes" id="UP000003835"/>
    </source>
</evidence>
<accession>B4VWE4</accession>
<reference evidence="6 7" key="1">
    <citation type="submission" date="2008-07" db="EMBL/GenBank/DDBJ databases">
        <authorList>
            <person name="Tandeau de Marsac N."/>
            <person name="Ferriera S."/>
            <person name="Johnson J."/>
            <person name="Kravitz S."/>
            <person name="Beeson K."/>
            <person name="Sutton G."/>
            <person name="Rogers Y.-H."/>
            <person name="Friedman R."/>
            <person name="Frazier M."/>
            <person name="Venter J.C."/>
        </authorList>
    </citation>
    <scope>NUCLEOTIDE SEQUENCE [LARGE SCALE GENOMIC DNA]</scope>
    <source>
        <strain evidence="6 7">PCC 7420</strain>
    </source>
</reference>
<sequence>MTVGNGEWGIGNRQWAMGKSRDLTLDWQRARQDTPGCETVLHFNNAGAALMPQSVLDAVVGHLQLEAQMGGYEAAAQQVEAVERVYDAVATLLGCQRQEVALIENATRAWDMGFYSIPLKKGDRILTGVSEYGSNFIAFLQVARKTGATIEVIPNDEFGQISIPKLRQAIDQRVKLIAITHVATNGGLVNPAVDVGNVAKDAGILYLLDACQSVGQMPIDVNEIGCDMLSATGRKYLRGPRGTGFLYVREEVIEQLEPPFLDMQAAEWLSRDTFKIRADARRFENWETNYAGKIGLGVAVDYALNWGLAAIEHRIRHLANRLRDQLSDIDGVKVQDLGQKKCGIVSFTVAGKEPSEIKQLLSEKKINLSVSAAQGTRLDMDARGLASVLRASVHYYNTEAEVERFSTTLASLV</sequence>
<dbReference type="PANTHER" id="PTHR43586:SF24">
    <property type="entry name" value="BLR4730 PROTEIN"/>
    <property type="match status" value="1"/>
</dbReference>
<evidence type="ECO:0000256" key="1">
    <source>
        <dbReference type="ARBA" id="ARBA00001933"/>
    </source>
</evidence>
<keyword evidence="2" id="KW-0663">Pyridoxal phosphate</keyword>
<dbReference type="HOGENOM" id="CLU_003433_2_1_3"/>
<dbReference type="SUPFAM" id="SSF53383">
    <property type="entry name" value="PLP-dependent transferases"/>
    <property type="match status" value="1"/>
</dbReference>
<evidence type="ECO:0000259" key="5">
    <source>
        <dbReference type="Pfam" id="PF00266"/>
    </source>
</evidence>
<evidence type="ECO:0000313" key="6">
    <source>
        <dbReference type="EMBL" id="EDX73652.1"/>
    </source>
</evidence>
<keyword evidence="6" id="KW-0032">Aminotransferase</keyword>
<dbReference type="Proteomes" id="UP000003835">
    <property type="component" value="Unassembled WGS sequence"/>
</dbReference>